<comment type="caution">
    <text evidence="6">The sequence shown here is derived from an EMBL/GenBank/DDBJ whole genome shotgun (WGS) entry which is preliminary data.</text>
</comment>
<keyword evidence="1" id="KW-0805">Transcription regulation</keyword>
<evidence type="ECO:0000313" key="7">
    <source>
        <dbReference type="Proteomes" id="UP001597046"/>
    </source>
</evidence>
<dbReference type="Pfam" id="PF13377">
    <property type="entry name" value="Peripla_BP_3"/>
    <property type="match status" value="1"/>
</dbReference>
<feature type="region of interest" description="Disordered" evidence="4">
    <location>
        <begin position="335"/>
        <end position="357"/>
    </location>
</feature>
<dbReference type="InterPro" id="IPR046335">
    <property type="entry name" value="LacI/GalR-like_sensor"/>
</dbReference>
<dbReference type="SUPFAM" id="SSF47413">
    <property type="entry name" value="lambda repressor-like DNA-binding domains"/>
    <property type="match status" value="1"/>
</dbReference>
<evidence type="ECO:0000256" key="4">
    <source>
        <dbReference type="SAM" id="MobiDB-lite"/>
    </source>
</evidence>
<sequence>MVARGQARPTLRDVAESAGVSVSTASLVFSGKGPVAEATAAKVRAAAVELGFTGPNPLGSSLRQGRAGAVGVLVEGRLQQAFRDPFAVAVLDGLAEELERVPTGMLLLAQPTDDPGSVVPQLAGLALDALVFSLCGPGEHPAVEHLAARGIPMFSTGVPADRRITQVRIDERASFAEVSRHVRDLGHRRVASVAMPLAGMGEPGPVRDDLAVEPDAGIPSIGRLLGFRDVFGPDAPVVQTGDGSSVEGGIIAGRLLLDVPDGVRPTAIVAQSDVIAAGIVIAAEELGLRVPDDVSVTGFDGVDLPWLPHRITTMDQRGRERGRMVGRLVRRRLDGKRPRSATAPVTLREGTTTAAPR</sequence>
<dbReference type="RefSeq" id="WP_386054634.1">
    <property type="nucleotide sequence ID" value="NZ_JBHTKH010000020.1"/>
</dbReference>
<organism evidence="6 7">
    <name type="scientific">Terrabacter terrigena</name>
    <dbReference type="NCBI Taxonomy" id="574718"/>
    <lineage>
        <taxon>Bacteria</taxon>
        <taxon>Bacillati</taxon>
        <taxon>Actinomycetota</taxon>
        <taxon>Actinomycetes</taxon>
        <taxon>Micrococcales</taxon>
        <taxon>Intrasporangiaceae</taxon>
        <taxon>Terrabacter</taxon>
    </lineage>
</organism>
<dbReference type="SMART" id="SM00354">
    <property type="entry name" value="HTH_LACI"/>
    <property type="match status" value="1"/>
</dbReference>
<gene>
    <name evidence="6" type="ORF">ACFQ2V_19645</name>
</gene>
<proteinExistence type="predicted"/>
<reference evidence="7" key="1">
    <citation type="journal article" date="2019" name="Int. J. Syst. Evol. Microbiol.">
        <title>The Global Catalogue of Microorganisms (GCM) 10K type strain sequencing project: providing services to taxonomists for standard genome sequencing and annotation.</title>
        <authorList>
            <consortium name="The Broad Institute Genomics Platform"/>
            <consortium name="The Broad Institute Genome Sequencing Center for Infectious Disease"/>
            <person name="Wu L."/>
            <person name="Ma J."/>
        </authorList>
    </citation>
    <scope>NUCLEOTIDE SEQUENCE [LARGE SCALE GENOMIC DNA]</scope>
    <source>
        <strain evidence="7">CCUG 57508</strain>
    </source>
</reference>
<feature type="domain" description="HTH lacI-type" evidence="5">
    <location>
        <begin position="9"/>
        <end position="64"/>
    </location>
</feature>
<dbReference type="Proteomes" id="UP001597046">
    <property type="component" value="Unassembled WGS sequence"/>
</dbReference>
<dbReference type="InterPro" id="IPR028082">
    <property type="entry name" value="Peripla_BP_I"/>
</dbReference>
<dbReference type="Gene3D" id="1.10.260.40">
    <property type="entry name" value="lambda repressor-like DNA-binding domains"/>
    <property type="match status" value="1"/>
</dbReference>
<protein>
    <submittedName>
        <fullName evidence="6">LacI family DNA-binding transcriptional regulator</fullName>
    </submittedName>
</protein>
<dbReference type="Gene3D" id="3.40.50.2300">
    <property type="match status" value="3"/>
</dbReference>
<evidence type="ECO:0000256" key="2">
    <source>
        <dbReference type="ARBA" id="ARBA00023125"/>
    </source>
</evidence>
<dbReference type="EMBL" id="JBHTKH010000020">
    <property type="protein sequence ID" value="MFD1056528.1"/>
    <property type="molecule type" value="Genomic_DNA"/>
</dbReference>
<dbReference type="PANTHER" id="PTHR30146">
    <property type="entry name" value="LACI-RELATED TRANSCRIPTIONAL REPRESSOR"/>
    <property type="match status" value="1"/>
</dbReference>
<evidence type="ECO:0000256" key="1">
    <source>
        <dbReference type="ARBA" id="ARBA00023015"/>
    </source>
</evidence>
<accession>A0ABW3N0Q6</accession>
<dbReference type="PANTHER" id="PTHR30146:SF138">
    <property type="entry name" value="TRANSCRIPTIONAL REGULATORY PROTEIN"/>
    <property type="match status" value="1"/>
</dbReference>
<keyword evidence="7" id="KW-1185">Reference proteome</keyword>
<evidence type="ECO:0000259" key="5">
    <source>
        <dbReference type="PROSITE" id="PS50932"/>
    </source>
</evidence>
<evidence type="ECO:0000256" key="3">
    <source>
        <dbReference type="ARBA" id="ARBA00023163"/>
    </source>
</evidence>
<dbReference type="Pfam" id="PF00356">
    <property type="entry name" value="LacI"/>
    <property type="match status" value="1"/>
</dbReference>
<dbReference type="CDD" id="cd06279">
    <property type="entry name" value="PBP1_LacI-like"/>
    <property type="match status" value="1"/>
</dbReference>
<dbReference type="InterPro" id="IPR000843">
    <property type="entry name" value="HTH_LacI"/>
</dbReference>
<evidence type="ECO:0000313" key="6">
    <source>
        <dbReference type="EMBL" id="MFD1056528.1"/>
    </source>
</evidence>
<name>A0ABW3N0Q6_9MICO</name>
<keyword evidence="2 6" id="KW-0238">DNA-binding</keyword>
<keyword evidence="3" id="KW-0804">Transcription</keyword>
<dbReference type="InterPro" id="IPR010982">
    <property type="entry name" value="Lambda_DNA-bd_dom_sf"/>
</dbReference>
<dbReference type="SUPFAM" id="SSF53822">
    <property type="entry name" value="Periplasmic binding protein-like I"/>
    <property type="match status" value="1"/>
</dbReference>
<dbReference type="PROSITE" id="PS50932">
    <property type="entry name" value="HTH_LACI_2"/>
    <property type="match status" value="1"/>
</dbReference>
<dbReference type="GO" id="GO:0003677">
    <property type="term" value="F:DNA binding"/>
    <property type="evidence" value="ECO:0007669"/>
    <property type="project" value="UniProtKB-KW"/>
</dbReference>